<accession>A0A5C6E9N3</accession>
<gene>
    <name evidence="2" type="ORF">Poly51_59060</name>
</gene>
<organism evidence="2 3">
    <name type="scientific">Rubripirellula tenax</name>
    <dbReference type="NCBI Taxonomy" id="2528015"/>
    <lineage>
        <taxon>Bacteria</taxon>
        <taxon>Pseudomonadati</taxon>
        <taxon>Planctomycetota</taxon>
        <taxon>Planctomycetia</taxon>
        <taxon>Pirellulales</taxon>
        <taxon>Pirellulaceae</taxon>
        <taxon>Rubripirellula</taxon>
    </lineage>
</organism>
<dbReference type="Pfam" id="PF18865">
    <property type="entry name" value="AbiJ_NTD5"/>
    <property type="match status" value="1"/>
</dbReference>
<comment type="caution">
    <text evidence="2">The sequence shown here is derived from an EMBL/GenBank/DDBJ whole genome shotgun (WGS) entry which is preliminary data.</text>
</comment>
<proteinExistence type="predicted"/>
<evidence type="ECO:0000259" key="1">
    <source>
        <dbReference type="Pfam" id="PF18865"/>
    </source>
</evidence>
<dbReference type="EMBL" id="SJPW01000010">
    <property type="protein sequence ID" value="TWU44637.1"/>
    <property type="molecule type" value="Genomic_DNA"/>
</dbReference>
<reference evidence="2 3" key="1">
    <citation type="submission" date="2019-02" db="EMBL/GenBank/DDBJ databases">
        <title>Deep-cultivation of Planctomycetes and their phenomic and genomic characterization uncovers novel biology.</title>
        <authorList>
            <person name="Wiegand S."/>
            <person name="Jogler M."/>
            <person name="Boedeker C."/>
            <person name="Pinto D."/>
            <person name="Vollmers J."/>
            <person name="Rivas-Marin E."/>
            <person name="Kohn T."/>
            <person name="Peeters S.H."/>
            <person name="Heuer A."/>
            <person name="Rast P."/>
            <person name="Oberbeckmann S."/>
            <person name="Bunk B."/>
            <person name="Jeske O."/>
            <person name="Meyerdierks A."/>
            <person name="Storesund J.E."/>
            <person name="Kallscheuer N."/>
            <person name="Luecker S."/>
            <person name="Lage O.M."/>
            <person name="Pohl T."/>
            <person name="Merkel B.J."/>
            <person name="Hornburger P."/>
            <person name="Mueller R.-W."/>
            <person name="Bruemmer F."/>
            <person name="Labrenz M."/>
            <person name="Spormann A.M."/>
            <person name="Op Den Camp H."/>
            <person name="Overmann J."/>
            <person name="Amann R."/>
            <person name="Jetten M.S.M."/>
            <person name="Mascher T."/>
            <person name="Medema M.H."/>
            <person name="Devos D.P."/>
            <person name="Kaster A.-K."/>
            <person name="Ovreas L."/>
            <person name="Rohde M."/>
            <person name="Galperin M.Y."/>
            <person name="Jogler C."/>
        </authorList>
    </citation>
    <scope>NUCLEOTIDE SEQUENCE [LARGE SCALE GENOMIC DNA]</scope>
    <source>
        <strain evidence="2 3">Poly51</strain>
    </source>
</reference>
<evidence type="ECO:0000313" key="2">
    <source>
        <dbReference type="EMBL" id="TWU44637.1"/>
    </source>
</evidence>
<sequence>MPTETFMKMDSVAIGKQIIGLKNQVVDGFNESHWRELGLMTGFQDRVNNHPRLLRSLSWGDEDYEGLALEFLQQMVHADPANLEVITEFVQSKCPEAGEFISSEDNNLRRIVFSPLVFDVPQGSVDYNLVSAMMPFSGGFSSVYDAIKNASAQNGFDCKRADDIWDNSTVIQDVFSLIFASYIVICDFTGKNPNVFYEAGLAHALGKHVIPITQNADHIPFDLQHHRYLAYHDNAEGRAELQQKLAERIATLATRRRTLPWA</sequence>
<name>A0A5C6E9N3_9BACT</name>
<keyword evidence="3" id="KW-1185">Reference proteome</keyword>
<dbReference type="InterPro" id="IPR040508">
    <property type="entry name" value="AbiJ_NTD5"/>
</dbReference>
<evidence type="ECO:0000313" key="3">
    <source>
        <dbReference type="Proteomes" id="UP000318288"/>
    </source>
</evidence>
<protein>
    <recommendedName>
        <fullName evidence="1">AbiJ N-terminal domain-containing protein</fullName>
    </recommendedName>
</protein>
<feature type="domain" description="AbiJ N-terminal" evidence="1">
    <location>
        <begin position="15"/>
        <end position="97"/>
    </location>
</feature>
<dbReference type="Proteomes" id="UP000318288">
    <property type="component" value="Unassembled WGS sequence"/>
</dbReference>
<dbReference type="AlphaFoldDB" id="A0A5C6E9N3"/>